<dbReference type="SMART" id="SM00398">
    <property type="entry name" value="HMG"/>
    <property type="match status" value="2"/>
</dbReference>
<name>A0A3B4E4G7_PYGNA</name>
<feature type="compositionally biased region" description="Basic residues" evidence="15">
    <location>
        <begin position="233"/>
        <end position="272"/>
    </location>
</feature>
<keyword evidence="6 14" id="KW-0238">DNA-binding</keyword>
<keyword evidence="7" id="KW-0496">Mitochondrion</keyword>
<evidence type="ECO:0000256" key="4">
    <source>
        <dbReference type="ARBA" id="ARBA00022946"/>
    </source>
</evidence>
<evidence type="ECO:0000256" key="9">
    <source>
        <dbReference type="ARBA" id="ARBA00023163"/>
    </source>
</evidence>
<evidence type="ECO:0000256" key="1">
    <source>
        <dbReference type="ARBA" id="ARBA00004436"/>
    </source>
</evidence>
<dbReference type="OrthoDB" id="5550281at2759"/>
<dbReference type="Proteomes" id="UP001501920">
    <property type="component" value="Chromosome 13"/>
</dbReference>
<dbReference type="OMA" id="YMQLAED"/>
<keyword evidence="16" id="KW-0732">Signal</keyword>
<keyword evidence="8" id="KW-0010">Activator</keyword>
<comment type="subunit">
    <text evidence="13">Monomer; binds DNA as a monomer. Homodimer. Component of the mitochondrial transcription initiation complex, composed at least of TFB2M, TFAM and POLRMT. In this complex TFAM recruits POLRMT to the promoter whereas TFB2M induces structural changes in POLRMT to enable promoter opening and trapping of the DNA non-template strand. Upon metabolic stress, forms a complex composed of FOXO3, SIRT3, TFAM and POLRMT. Interacts with TFB1M and TFB2M. Interacts with CLPX; this enhances DNA-binding.</text>
</comment>
<dbReference type="Pfam" id="PF09011">
    <property type="entry name" value="HMG_box_2"/>
    <property type="match status" value="1"/>
</dbReference>
<evidence type="ECO:0000256" key="2">
    <source>
        <dbReference type="ARBA" id="ARBA00022553"/>
    </source>
</evidence>
<evidence type="ECO:0000256" key="6">
    <source>
        <dbReference type="ARBA" id="ARBA00023125"/>
    </source>
</evidence>
<dbReference type="FunFam" id="1.10.30.10:FF:000043">
    <property type="entry name" value="Transcription factor A, mitochondrial"/>
    <property type="match status" value="1"/>
</dbReference>
<dbReference type="InterPro" id="IPR036910">
    <property type="entry name" value="HMG_box_dom_sf"/>
</dbReference>
<comment type="function">
    <text evidence="12">Binds to the mitochondrial light strand promoter and functions in mitochondrial transcription regulation. Component of the mitochondrial transcription initiation complex, composed at least of TFB2M, TFAM and POLRMT that is required for basal transcription of mitochondrial DNA. In this complex, TFAM recruits POLRMT to a specific promoter whereas TFB2M induces structural changes in POLRMT to enable promoter opening and trapping of the DNA non-template strand. Required for accurate and efficient promoter recognition by the mitochondrial RNA polymerase. Promotes transcription initiation from the HSP1 and the light strand promoter by binding immediately upstream of transcriptional start sites. Is able to unwind DNA. Bends the mitochondrial light strand promoter DNA into a U-turn shape via its HMG boxes. Required for maintenance of normal levels of mitochondrial DNA. May play a role in organizing and compacting mitochondrial DNA.</text>
</comment>
<evidence type="ECO:0000256" key="15">
    <source>
        <dbReference type="SAM" id="MobiDB-lite"/>
    </source>
</evidence>
<dbReference type="GO" id="GO:0005634">
    <property type="term" value="C:nucleus"/>
    <property type="evidence" value="ECO:0007669"/>
    <property type="project" value="UniProtKB-UniRule"/>
</dbReference>
<dbReference type="Pfam" id="PF00505">
    <property type="entry name" value="HMG_box"/>
    <property type="match status" value="1"/>
</dbReference>
<dbReference type="InterPro" id="IPR050342">
    <property type="entry name" value="HMGB"/>
</dbReference>
<evidence type="ECO:0000256" key="16">
    <source>
        <dbReference type="SAM" id="SignalP"/>
    </source>
</evidence>
<evidence type="ECO:0000256" key="5">
    <source>
        <dbReference type="ARBA" id="ARBA00023015"/>
    </source>
</evidence>
<feature type="DNA-binding region" description="HMG box" evidence="14">
    <location>
        <begin position="46"/>
        <end position="114"/>
    </location>
</feature>
<protein>
    <recommendedName>
        <fullName evidence="11">Transcription factor A, mitochondrial</fullName>
    </recommendedName>
</protein>
<keyword evidence="5" id="KW-0805">Transcription regulation</keyword>
<sequence>MAPLSLLSVSAVVVRTLGQWSAAAAVRYSCIAPTLKHFSTTVGGRPKRPLSAYMQYVKVQQPVVVRENPDIKVVDIVRKIAQQWRTLTPEQKRPFEEASSAAKEQYKLDMQKYQAQLTPAQTAAIAEERRQKMAKRKAIRKKRELNTLGKPKRPRTAFNIFMAEHFEEARGTTMQGKLKSLLEDWKGLNTSQQKVYVQLAEDDKIRYRNEMKAWEEHMIELGREDLIRRREKRQKKLAVTKGGKKKTRVKVLKAKAPAKKTAPKKTAPKKSTARATEKETESKPKK</sequence>
<dbReference type="CDD" id="cd21987">
    <property type="entry name" value="HMG-box_TFAM_rpt2"/>
    <property type="match status" value="1"/>
</dbReference>
<evidence type="ECO:0000256" key="7">
    <source>
        <dbReference type="ARBA" id="ARBA00023128"/>
    </source>
</evidence>
<dbReference type="AlphaFoldDB" id="A0A3B4E4G7"/>
<feature type="DNA-binding region" description="HMG box" evidence="14">
    <location>
        <begin position="151"/>
        <end position="215"/>
    </location>
</feature>
<organism evidence="18 19">
    <name type="scientific">Pygocentrus nattereri</name>
    <name type="common">Red-bellied piranha</name>
    <dbReference type="NCBI Taxonomy" id="42514"/>
    <lineage>
        <taxon>Eukaryota</taxon>
        <taxon>Metazoa</taxon>
        <taxon>Chordata</taxon>
        <taxon>Craniata</taxon>
        <taxon>Vertebrata</taxon>
        <taxon>Euteleostomi</taxon>
        <taxon>Actinopterygii</taxon>
        <taxon>Neopterygii</taxon>
        <taxon>Teleostei</taxon>
        <taxon>Ostariophysi</taxon>
        <taxon>Characiformes</taxon>
        <taxon>Characoidei</taxon>
        <taxon>Pygocentrus</taxon>
    </lineage>
</organism>
<evidence type="ECO:0000256" key="14">
    <source>
        <dbReference type="PROSITE-ProRule" id="PRU00267"/>
    </source>
</evidence>
<dbReference type="CTD" id="7019"/>
<dbReference type="GO" id="GO:0003677">
    <property type="term" value="F:DNA binding"/>
    <property type="evidence" value="ECO:0007669"/>
    <property type="project" value="UniProtKB-UniRule"/>
</dbReference>
<evidence type="ECO:0000313" key="19">
    <source>
        <dbReference type="Proteomes" id="UP001501920"/>
    </source>
</evidence>
<dbReference type="InterPro" id="IPR009071">
    <property type="entry name" value="HMG_box_dom"/>
</dbReference>
<dbReference type="GeneID" id="108437442"/>
<evidence type="ECO:0000256" key="10">
    <source>
        <dbReference type="ARBA" id="ARBA00023271"/>
    </source>
</evidence>
<feature type="region of interest" description="Disordered" evidence="15">
    <location>
        <begin position="233"/>
        <end position="286"/>
    </location>
</feature>
<feature type="signal peptide" evidence="16">
    <location>
        <begin position="1"/>
        <end position="18"/>
    </location>
</feature>
<feature type="domain" description="HMG box" evidence="17">
    <location>
        <begin position="151"/>
        <end position="215"/>
    </location>
</feature>
<gene>
    <name evidence="18" type="primary">TFAM</name>
</gene>
<evidence type="ECO:0000259" key="17">
    <source>
        <dbReference type="PROSITE" id="PS50118"/>
    </source>
</evidence>
<evidence type="ECO:0000256" key="12">
    <source>
        <dbReference type="ARBA" id="ARBA00045216"/>
    </source>
</evidence>
<keyword evidence="19" id="KW-1185">Reference proteome</keyword>
<keyword evidence="10" id="KW-1135">Mitochondrion nucleoid</keyword>
<feature type="chain" id="PRO_5017451299" description="Transcription factor A, mitochondrial" evidence="16">
    <location>
        <begin position="19"/>
        <end position="286"/>
    </location>
</feature>
<dbReference type="GeneTree" id="ENSGT00440000039001"/>
<evidence type="ECO:0000256" key="8">
    <source>
        <dbReference type="ARBA" id="ARBA00023159"/>
    </source>
</evidence>
<dbReference type="GO" id="GO:0042645">
    <property type="term" value="C:mitochondrial nucleoid"/>
    <property type="evidence" value="ECO:0007669"/>
    <property type="project" value="UniProtKB-SubCell"/>
</dbReference>
<proteinExistence type="predicted"/>
<dbReference type="STRING" id="42514.ENSPNAP00000031497"/>
<feature type="domain" description="HMG box" evidence="17">
    <location>
        <begin position="46"/>
        <end position="114"/>
    </location>
</feature>
<reference evidence="18" key="3">
    <citation type="submission" date="2025-09" db="UniProtKB">
        <authorList>
            <consortium name="Ensembl"/>
        </authorList>
    </citation>
    <scope>IDENTIFICATION</scope>
</reference>
<feature type="compositionally biased region" description="Basic and acidic residues" evidence="15">
    <location>
        <begin position="275"/>
        <end position="286"/>
    </location>
</feature>
<dbReference type="PANTHER" id="PTHR48112:SF22">
    <property type="entry name" value="MITOCHONDRIAL TRANSCRIPTION FACTOR A, ISOFORM B"/>
    <property type="match status" value="1"/>
</dbReference>
<evidence type="ECO:0000313" key="18">
    <source>
        <dbReference type="Ensembl" id="ENSPNAP00000031497.1"/>
    </source>
</evidence>
<keyword evidence="14" id="KW-0539">Nucleus</keyword>
<dbReference type="Ensembl" id="ENSPNAT00000020517.2">
    <property type="protein sequence ID" value="ENSPNAP00000031497.1"/>
    <property type="gene ID" value="ENSPNAG00000018878.2"/>
</dbReference>
<dbReference type="Gene3D" id="1.10.30.10">
    <property type="entry name" value="High mobility group box domain"/>
    <property type="match status" value="2"/>
</dbReference>
<keyword evidence="4" id="KW-0809">Transit peptide</keyword>
<accession>A0A3B4E4G7</accession>
<reference evidence="18" key="2">
    <citation type="submission" date="2025-08" db="UniProtKB">
        <authorList>
            <consortium name="Ensembl"/>
        </authorList>
    </citation>
    <scope>IDENTIFICATION</scope>
</reference>
<dbReference type="CDD" id="cd22012">
    <property type="entry name" value="HMG-box_ABF2_IXR1-like_rpt2"/>
    <property type="match status" value="1"/>
</dbReference>
<evidence type="ECO:0000256" key="3">
    <source>
        <dbReference type="ARBA" id="ARBA00022737"/>
    </source>
</evidence>
<evidence type="ECO:0000256" key="11">
    <source>
        <dbReference type="ARBA" id="ARBA00040582"/>
    </source>
</evidence>
<evidence type="ECO:0000256" key="13">
    <source>
        <dbReference type="ARBA" id="ARBA00046467"/>
    </source>
</evidence>
<dbReference type="RefSeq" id="XP_017570024.1">
    <property type="nucleotide sequence ID" value="XM_017714535.2"/>
</dbReference>
<keyword evidence="2" id="KW-0597">Phosphoprotein</keyword>
<dbReference type="GO" id="GO:0006357">
    <property type="term" value="P:regulation of transcription by RNA polymerase II"/>
    <property type="evidence" value="ECO:0007669"/>
    <property type="project" value="TreeGrafter"/>
</dbReference>
<comment type="subcellular location">
    <subcellularLocation>
        <location evidence="1">Mitochondrion matrix</location>
        <location evidence="1">Mitochondrion nucleoid</location>
    </subcellularLocation>
</comment>
<reference evidence="18 19" key="1">
    <citation type="submission" date="2020-10" db="EMBL/GenBank/DDBJ databases">
        <title>Pygocentrus nattereri (red-bellied piranha) genome, fPygNat1, primary haplotype.</title>
        <authorList>
            <person name="Myers G."/>
            <person name="Meyer A."/>
            <person name="Karagic N."/>
            <person name="Pippel M."/>
            <person name="Winkler S."/>
            <person name="Tracey A."/>
            <person name="Wood J."/>
            <person name="Formenti G."/>
            <person name="Howe K."/>
            <person name="Fedrigo O."/>
            <person name="Jarvis E.D."/>
        </authorList>
    </citation>
    <scope>NUCLEOTIDE SEQUENCE [LARGE SCALE GENOMIC DNA]</scope>
</reference>
<keyword evidence="3" id="KW-0677">Repeat</keyword>
<keyword evidence="9" id="KW-0804">Transcription</keyword>
<dbReference type="PANTHER" id="PTHR48112">
    <property type="entry name" value="HIGH MOBILITY GROUP PROTEIN DSP1"/>
    <property type="match status" value="1"/>
</dbReference>
<dbReference type="PROSITE" id="PS50118">
    <property type="entry name" value="HMG_BOX_2"/>
    <property type="match status" value="2"/>
</dbReference>
<dbReference type="PRINTS" id="PR00886">
    <property type="entry name" value="HIGHMOBLTY12"/>
</dbReference>
<dbReference type="SUPFAM" id="SSF47095">
    <property type="entry name" value="HMG-box"/>
    <property type="match status" value="2"/>
</dbReference>